<dbReference type="PANTHER" id="PTHR11051">
    <property type="entry name" value="GLYCOSYL HYDROLASE-RELATED"/>
    <property type="match status" value="1"/>
</dbReference>
<dbReference type="InterPro" id="IPR005195">
    <property type="entry name" value="Glyco_hydro_65_M"/>
</dbReference>
<dbReference type="EMBL" id="BRXZ01002340">
    <property type="protein sequence ID" value="GMH60130.1"/>
    <property type="molecule type" value="Genomic_DNA"/>
</dbReference>
<dbReference type="OrthoDB" id="200349at2759"/>
<feature type="domain" description="Glycoside hydrolase family 65 central catalytic" evidence="2">
    <location>
        <begin position="176"/>
        <end position="353"/>
    </location>
</feature>
<protein>
    <recommendedName>
        <fullName evidence="2">Glycoside hydrolase family 65 central catalytic domain-containing protein</fullName>
    </recommendedName>
</protein>
<dbReference type="Gene3D" id="1.50.10.10">
    <property type="match status" value="1"/>
</dbReference>
<dbReference type="GO" id="GO:0005975">
    <property type="term" value="P:carbohydrate metabolic process"/>
    <property type="evidence" value="ECO:0007669"/>
    <property type="project" value="InterPro"/>
</dbReference>
<dbReference type="AlphaFoldDB" id="A0A9W7A2E9"/>
<dbReference type="GO" id="GO:0004553">
    <property type="term" value="F:hydrolase activity, hydrolyzing O-glycosyl compounds"/>
    <property type="evidence" value="ECO:0007669"/>
    <property type="project" value="TreeGrafter"/>
</dbReference>
<dbReference type="Pfam" id="PF03632">
    <property type="entry name" value="Glyco_hydro_65m"/>
    <property type="match status" value="1"/>
</dbReference>
<feature type="non-terminal residue" evidence="3">
    <location>
        <position position="1"/>
    </location>
</feature>
<dbReference type="Proteomes" id="UP001165082">
    <property type="component" value="Unassembled WGS sequence"/>
</dbReference>
<sequence length="580" mass="62640">TYYAHASSPNLYVHTLLLKEGDHALEPLVFKGLPSDVDFTTVSTGDPSVSCMSGPVSLPEKSPPNATSPPESFVSICHSVLPERVKVPPGGTFEATYAYAVSTSASPVPVSLCSSLLSSALSSPSALRSQHEDTWSALGKPSITTSNETLNELIKGTLTSLRSTMHPDHPYPPSPGGTSTNGYFGLFFWDSDLWIASSLLLLNPSLSLQSSLYRVSRISSSLSRASSLGHLGCMVPWQSGGSGHDLSLAPFANEPEQHVTSAAILLIENLESVGVDVPGAKELVLCAADFWSGRMDGEGGIEGVVGPDEFGTGGVGKREGGGVAYKGVKDNPYTNVGARRVLEYAYRLTGEPKYKEKAELVRVLYDEGGDYHPQYVDFPDHQIRTSGGDVKQADVTMMAWPWDYDYETDETLRNDLDYYSNRYASGGPGMTESITCVGNLRAGSFPLAREAFNRQLKFAQPQFGIWTETEDPAVHKSDMGCYNFMTGAGGFIQSIVHGYGGIRIARGRVEVTMKLDGEVFDGLALENFVFRGNTFTARGTESGGDLELELTSSTYIAIQCFNNRPLFVCPTFRCTLFNGC</sequence>
<name>A0A9W7A2E9_9STRA</name>
<dbReference type="InterPro" id="IPR012341">
    <property type="entry name" value="6hp_glycosidase-like_sf"/>
</dbReference>
<organism evidence="3 4">
    <name type="scientific">Triparma retinervis</name>
    <dbReference type="NCBI Taxonomy" id="2557542"/>
    <lineage>
        <taxon>Eukaryota</taxon>
        <taxon>Sar</taxon>
        <taxon>Stramenopiles</taxon>
        <taxon>Ochrophyta</taxon>
        <taxon>Bolidophyceae</taxon>
        <taxon>Parmales</taxon>
        <taxon>Triparmaceae</taxon>
        <taxon>Triparma</taxon>
    </lineage>
</organism>
<gene>
    <name evidence="3" type="ORF">TrRE_jg12293</name>
</gene>
<dbReference type="PANTHER" id="PTHR11051:SF8">
    <property type="entry name" value="PROTEIN-GLUCOSYLGALACTOSYLHYDROXYLYSINE GLUCOSIDASE"/>
    <property type="match status" value="1"/>
</dbReference>
<accession>A0A9W7A2E9</accession>
<evidence type="ECO:0000256" key="1">
    <source>
        <dbReference type="ARBA" id="ARBA00006768"/>
    </source>
</evidence>
<comment type="caution">
    <text evidence="3">The sequence shown here is derived from an EMBL/GenBank/DDBJ whole genome shotgun (WGS) entry which is preliminary data.</text>
</comment>
<proteinExistence type="inferred from homology"/>
<keyword evidence="4" id="KW-1185">Reference proteome</keyword>
<comment type="similarity">
    <text evidence="1">Belongs to the glycosyl hydrolase 65 family.</text>
</comment>
<dbReference type="InterPro" id="IPR008928">
    <property type="entry name" value="6-hairpin_glycosidase_sf"/>
</dbReference>
<dbReference type="SUPFAM" id="SSF48208">
    <property type="entry name" value="Six-hairpin glycosidases"/>
    <property type="match status" value="1"/>
</dbReference>
<evidence type="ECO:0000313" key="3">
    <source>
        <dbReference type="EMBL" id="GMH60130.1"/>
    </source>
</evidence>
<evidence type="ECO:0000259" key="2">
    <source>
        <dbReference type="Pfam" id="PF03632"/>
    </source>
</evidence>
<evidence type="ECO:0000313" key="4">
    <source>
        <dbReference type="Proteomes" id="UP001165082"/>
    </source>
</evidence>
<reference evidence="3" key="1">
    <citation type="submission" date="2022-07" db="EMBL/GenBank/DDBJ databases">
        <title>Genome analysis of Parmales, a sister group of diatoms, reveals the evolutionary specialization of diatoms from phago-mixotrophs to photoautotrophs.</title>
        <authorList>
            <person name="Ban H."/>
            <person name="Sato S."/>
            <person name="Yoshikawa S."/>
            <person name="Kazumasa Y."/>
            <person name="Nakamura Y."/>
            <person name="Ichinomiya M."/>
            <person name="Saitoh K."/>
            <person name="Sato N."/>
            <person name="Blanc-Mathieu R."/>
            <person name="Endo H."/>
            <person name="Kuwata A."/>
            <person name="Ogata H."/>
        </authorList>
    </citation>
    <scope>NUCLEOTIDE SEQUENCE</scope>
</reference>